<protein>
    <submittedName>
        <fullName evidence="1">Unannotated protein</fullName>
    </submittedName>
</protein>
<reference evidence="1" key="1">
    <citation type="submission" date="2020-05" db="EMBL/GenBank/DDBJ databases">
        <authorList>
            <person name="Chiriac C."/>
            <person name="Salcher M."/>
            <person name="Ghai R."/>
            <person name="Kavagutti S V."/>
        </authorList>
    </citation>
    <scope>NUCLEOTIDE SEQUENCE</scope>
</reference>
<dbReference type="AlphaFoldDB" id="A0A6J7KY69"/>
<accession>A0A6J7KY69</accession>
<dbReference type="EMBL" id="CAFBNS010000072">
    <property type="protein sequence ID" value="CAB4960600.1"/>
    <property type="molecule type" value="Genomic_DNA"/>
</dbReference>
<name>A0A6J7KY69_9ZZZZ</name>
<sequence length="150" mass="16065">MLTTRSETLPISSASRRFFTWRAVRSFPSCPAIGEVLIPMVIEIDGSSTMICGSACGRSRSARVSPKVMVSIPAIATISPGPASSAGTRSSPLVIKSSEIFTRSEVPSVFIHITFSPFLITPSRIRQSARRPRYGEESRLVTCACSGAPS</sequence>
<gene>
    <name evidence="1" type="ORF">UFOPK3874_00507</name>
</gene>
<organism evidence="1">
    <name type="scientific">freshwater metagenome</name>
    <dbReference type="NCBI Taxonomy" id="449393"/>
    <lineage>
        <taxon>unclassified sequences</taxon>
        <taxon>metagenomes</taxon>
        <taxon>ecological metagenomes</taxon>
    </lineage>
</organism>
<proteinExistence type="predicted"/>
<evidence type="ECO:0000313" key="1">
    <source>
        <dbReference type="EMBL" id="CAB4960600.1"/>
    </source>
</evidence>